<dbReference type="SMART" id="SM00248">
    <property type="entry name" value="ANK"/>
    <property type="match status" value="5"/>
</dbReference>
<dbReference type="Gene3D" id="1.25.40.20">
    <property type="entry name" value="Ankyrin repeat-containing domain"/>
    <property type="match status" value="2"/>
</dbReference>
<organism evidence="16 17">
    <name type="scientific">Ramazzottius varieornatus</name>
    <name type="common">Water bear</name>
    <name type="synonym">Tardigrade</name>
    <dbReference type="NCBI Taxonomy" id="947166"/>
    <lineage>
        <taxon>Eukaryota</taxon>
        <taxon>Metazoa</taxon>
        <taxon>Ecdysozoa</taxon>
        <taxon>Tardigrada</taxon>
        <taxon>Eutardigrada</taxon>
        <taxon>Parachela</taxon>
        <taxon>Hypsibioidea</taxon>
        <taxon>Ramazzottiidae</taxon>
        <taxon>Ramazzottius</taxon>
    </lineage>
</organism>
<evidence type="ECO:0000256" key="2">
    <source>
        <dbReference type="ARBA" id="ARBA00022473"/>
    </source>
</evidence>
<dbReference type="AlphaFoldDB" id="A0A1D1V962"/>
<feature type="compositionally biased region" description="Polar residues" evidence="14">
    <location>
        <begin position="371"/>
        <end position="381"/>
    </location>
</feature>
<feature type="compositionally biased region" description="Polar residues" evidence="14">
    <location>
        <begin position="697"/>
        <end position="725"/>
    </location>
</feature>
<evidence type="ECO:0000256" key="13">
    <source>
        <dbReference type="PROSITE-ProRule" id="PRU00023"/>
    </source>
</evidence>
<evidence type="ECO:0000256" key="12">
    <source>
        <dbReference type="ARBA" id="ARBA00083252"/>
    </source>
</evidence>
<keyword evidence="6 13" id="KW-0040">ANK repeat</keyword>
<feature type="compositionally biased region" description="Polar residues" evidence="14">
    <location>
        <begin position="535"/>
        <end position="549"/>
    </location>
</feature>
<dbReference type="GO" id="GO:0004857">
    <property type="term" value="F:enzyme inhibitor activity"/>
    <property type="evidence" value="ECO:0007669"/>
    <property type="project" value="TreeGrafter"/>
</dbReference>
<keyword evidence="17" id="KW-1185">Reference proteome</keyword>
<dbReference type="PANTHER" id="PTHR24179:SF21">
    <property type="entry name" value="MYOSIN BINDING SUBUNIT, ISOFORM O"/>
    <property type="match status" value="1"/>
</dbReference>
<feature type="compositionally biased region" description="Basic and acidic residues" evidence="14">
    <location>
        <begin position="333"/>
        <end position="353"/>
    </location>
</feature>
<protein>
    <recommendedName>
        <fullName evidence="11">Protein phosphatase 1 regulatory subunit 12B</fullName>
    </recommendedName>
    <alternativeName>
        <fullName evidence="12">Myosin phosphatase-targeting subunit 2</fullName>
    </alternativeName>
</protein>
<feature type="compositionally biased region" description="Low complexity" evidence="14">
    <location>
        <begin position="596"/>
        <end position="607"/>
    </location>
</feature>
<feature type="compositionally biased region" description="Polar residues" evidence="14">
    <location>
        <begin position="565"/>
        <end position="576"/>
    </location>
</feature>
<keyword evidence="7" id="KW-0206">Cytoskeleton</keyword>
<dbReference type="Gene3D" id="6.10.250.1820">
    <property type="match status" value="1"/>
</dbReference>
<comment type="similarity">
    <text evidence="8">Belongs to the NRARP family.</text>
</comment>
<feature type="compositionally biased region" description="Basic and acidic residues" evidence="14">
    <location>
        <begin position="680"/>
        <end position="692"/>
    </location>
</feature>
<evidence type="ECO:0000256" key="9">
    <source>
        <dbReference type="ARBA" id="ARBA00059024"/>
    </source>
</evidence>
<evidence type="ECO:0000256" key="6">
    <source>
        <dbReference type="ARBA" id="ARBA00023043"/>
    </source>
</evidence>
<evidence type="ECO:0000256" key="10">
    <source>
        <dbReference type="ARBA" id="ARBA00065548"/>
    </source>
</evidence>
<dbReference type="PRINTS" id="PR01217">
    <property type="entry name" value="PRICHEXTENSN"/>
</dbReference>
<evidence type="ECO:0000256" key="7">
    <source>
        <dbReference type="ARBA" id="ARBA00023212"/>
    </source>
</evidence>
<dbReference type="InterPro" id="IPR031775">
    <property type="entry name" value="PRKG1_interact"/>
</dbReference>
<dbReference type="InterPro" id="IPR051226">
    <property type="entry name" value="PP1_Regulatory_Subunit"/>
</dbReference>
<dbReference type="PROSITE" id="PS50297">
    <property type="entry name" value="ANK_REP_REGION"/>
    <property type="match status" value="4"/>
</dbReference>
<keyword evidence="2" id="KW-0217">Developmental protein</keyword>
<evidence type="ECO:0000256" key="8">
    <source>
        <dbReference type="ARBA" id="ARBA00038386"/>
    </source>
</evidence>
<feature type="repeat" description="ANK" evidence="13">
    <location>
        <begin position="244"/>
        <end position="276"/>
    </location>
</feature>
<feature type="repeat" description="ANK" evidence="13">
    <location>
        <begin position="118"/>
        <end position="150"/>
    </location>
</feature>
<feature type="repeat" description="ANK" evidence="13">
    <location>
        <begin position="211"/>
        <end position="243"/>
    </location>
</feature>
<dbReference type="EMBL" id="BDGG01000004">
    <property type="protein sequence ID" value="GAU98196.1"/>
    <property type="molecule type" value="Genomic_DNA"/>
</dbReference>
<feature type="compositionally biased region" description="Basic and acidic residues" evidence="14">
    <location>
        <begin position="624"/>
        <end position="633"/>
    </location>
</feature>
<dbReference type="FunFam" id="1.25.40.20:FF:000004">
    <property type="entry name" value="Phosphatase 1 regulatory subunit 12A"/>
    <property type="match status" value="1"/>
</dbReference>
<evidence type="ECO:0000256" key="5">
    <source>
        <dbReference type="ARBA" id="ARBA00022737"/>
    </source>
</evidence>
<dbReference type="Proteomes" id="UP000186922">
    <property type="component" value="Unassembled WGS sequence"/>
</dbReference>
<sequence>MSPADENNADSQPRSATAVVKRADQLKRWLESETNKEQLKPKDKKQRVVFDQRVCFLAACAAGDFDEISKLLSRGLVDINVSQEDGMTALHQACIDDRLDMVKFLVERHADINRGDNEGWTPLHATASCGYLDIARFLIDHGARVDIVNNDGELPIDIADTDEMENLLQTEIYKQGIDISLARSEEEQIMMKDVKSWYEGNSMREQVHPKTGATPLHVASAKGYLEVMRMLLELGVDINARDVDGWTPLHAAAHWGQRESCKTLVENGCDMDAKTSMGQTILDVCDPELINFLEDLQKRQPTLVKEKSAQESQQRRQPIKRRISANKNVAADRTAEAKAREAAFERAQMEKHPSPLTEHNPSMEATRPAQVPTSATAQSPYAVTRPQPQPRANIQEEVKPVSTVPTKPISFLQPSPTVEQQPRVPSPTTSAPQSKAPEKPISFLPPGDSKPISFLQPREPAPVPSPSISPTSTPTVPEKPKEAAPPAQKVSPISFLNRTEPPPTTQPAWIQKPVAPAPVSTPLSVAATAPVPKENPTTPKVSPTPSASVKATLPNLPSFDYIDETTPQQSPSADSTRTVEARSKRPSIPSANTFFGAAAPESPSAGGDSKEANVTVRRSFQPPNRDEESEAQRKAHAKRVRETRRSTQGVSAEDLKAADAQTKQFSISSSTSAQPSSPPSHDESEKENEAKKGPARISQSASTSAESLPTRASTNPVLNVESVNLTLPARKTKTEEEADERKEKGDRRRVRKRRSTGVVNMDMDEEEGSASGTDFIGPQAEPSQPTSGLSNGQKTNGLSTNPTSTSYGRSRYDIEADRPTTTASSTTTYSSTPSYRTSRASSVSSASSAFSEKADSENTEHDWKKMYEKEKAENDKLRKKLQAVENDLEEMKTTSSGRSTASSSSEAEKRERRAMERKMAEMEEELKELEQLRADNQRLKEENGALIRVISKLSK</sequence>
<keyword evidence="3" id="KW-0963">Cytoplasm</keyword>
<dbReference type="CDD" id="cd21930">
    <property type="entry name" value="IPD_PPP1R12"/>
    <property type="match status" value="1"/>
</dbReference>
<dbReference type="PANTHER" id="PTHR24179">
    <property type="entry name" value="PROTEIN PHOSPHATASE 1 REGULATORY SUBUNIT 12"/>
    <property type="match status" value="1"/>
</dbReference>
<dbReference type="Pfam" id="PF12796">
    <property type="entry name" value="Ank_2"/>
    <property type="match status" value="2"/>
</dbReference>
<proteinExistence type="inferred from homology"/>
<evidence type="ECO:0000256" key="3">
    <source>
        <dbReference type="ARBA" id="ARBA00022490"/>
    </source>
</evidence>
<dbReference type="GO" id="GO:0019901">
    <property type="term" value="F:protein kinase binding"/>
    <property type="evidence" value="ECO:0007669"/>
    <property type="project" value="InterPro"/>
</dbReference>
<feature type="compositionally biased region" description="Low complexity" evidence="14">
    <location>
        <begin position="666"/>
        <end position="675"/>
    </location>
</feature>
<dbReference type="Pfam" id="PF15898">
    <property type="entry name" value="PRKG1_interact"/>
    <property type="match status" value="1"/>
</dbReference>
<gene>
    <name evidence="16" type="primary">RvY_09375</name>
    <name evidence="16" type="synonym">RvY_09375.1</name>
    <name evidence="16" type="ORF">RvY_09375-1</name>
</gene>
<feature type="compositionally biased region" description="Basic and acidic residues" evidence="14">
    <location>
        <begin position="906"/>
        <end position="921"/>
    </location>
</feature>
<comment type="subcellular location">
    <subcellularLocation>
        <location evidence="1">Cytoplasm</location>
        <location evidence="1">Cytoskeleton</location>
    </subcellularLocation>
</comment>
<feature type="compositionally biased region" description="Basic and acidic residues" evidence="14">
    <location>
        <begin position="852"/>
        <end position="876"/>
    </location>
</feature>
<comment type="function">
    <text evidence="9">Regulates myosin phosphatase activity. Augments Ca(2+) sensitivity of the contractile apparatus.</text>
</comment>
<dbReference type="GO" id="GO:0005856">
    <property type="term" value="C:cytoskeleton"/>
    <property type="evidence" value="ECO:0007669"/>
    <property type="project" value="UniProtKB-SubCell"/>
</dbReference>
<dbReference type="PRINTS" id="PR01415">
    <property type="entry name" value="ANKYRIN"/>
</dbReference>
<evidence type="ECO:0000313" key="16">
    <source>
        <dbReference type="EMBL" id="GAU98196.1"/>
    </source>
</evidence>
<evidence type="ECO:0000313" key="17">
    <source>
        <dbReference type="Proteomes" id="UP000186922"/>
    </source>
</evidence>
<feature type="region of interest" description="Disordered" evidence="14">
    <location>
        <begin position="302"/>
        <end position="923"/>
    </location>
</feature>
<keyword evidence="5" id="KW-0677">Repeat</keyword>
<dbReference type="FunFam" id="1.25.40.20:FF:000007">
    <property type="entry name" value="Phosphatase 1 regulatory subunit 12A"/>
    <property type="match status" value="1"/>
</dbReference>
<feature type="compositionally biased region" description="Low complexity" evidence="14">
    <location>
        <begin position="893"/>
        <end position="905"/>
    </location>
</feature>
<feature type="repeat" description="ANK" evidence="13">
    <location>
        <begin position="85"/>
        <end position="117"/>
    </location>
</feature>
<comment type="caution">
    <text evidence="16">The sequence shown here is derived from an EMBL/GenBank/DDBJ whole genome shotgun (WGS) entry which is preliminary data.</text>
</comment>
<feature type="domain" description="cGMP-dependent protein kinase interacting" evidence="15">
    <location>
        <begin position="862"/>
        <end position="955"/>
    </location>
</feature>
<comment type="subunit">
    <text evidence="10">PP1 comprises a catalytic subunit, PPP1CA, PPP1CB or PPP1CC, and one or several targeting or regulatory subunits. PPP1R12B mediates binding to myosin. Isoform 3 and isoform 4 bind PPP1R12A, but not isoform 1 of PPP1R12B itself. Binds IL16.</text>
</comment>
<dbReference type="InterPro" id="IPR002110">
    <property type="entry name" value="Ankyrin_rpt"/>
</dbReference>
<accession>A0A1D1V962</accession>
<keyword evidence="4" id="KW-0597">Phosphoprotein</keyword>
<dbReference type="SUPFAM" id="SSF48403">
    <property type="entry name" value="Ankyrin repeat"/>
    <property type="match status" value="1"/>
</dbReference>
<dbReference type="STRING" id="947166.A0A1D1V962"/>
<evidence type="ECO:0000256" key="1">
    <source>
        <dbReference type="ARBA" id="ARBA00004245"/>
    </source>
</evidence>
<evidence type="ECO:0000256" key="11">
    <source>
        <dbReference type="ARBA" id="ARBA00072757"/>
    </source>
</evidence>
<dbReference type="Gene3D" id="6.10.140.390">
    <property type="match status" value="1"/>
</dbReference>
<dbReference type="GO" id="GO:0005737">
    <property type="term" value="C:cytoplasm"/>
    <property type="evidence" value="ECO:0007669"/>
    <property type="project" value="TreeGrafter"/>
</dbReference>
<dbReference type="InterPro" id="IPR036770">
    <property type="entry name" value="Ankyrin_rpt-contain_sf"/>
</dbReference>
<evidence type="ECO:0000259" key="15">
    <source>
        <dbReference type="Pfam" id="PF15898"/>
    </source>
</evidence>
<dbReference type="PROSITE" id="PS50088">
    <property type="entry name" value="ANK_REPEAT"/>
    <property type="match status" value="4"/>
</dbReference>
<dbReference type="OrthoDB" id="19014at2759"/>
<evidence type="ECO:0000256" key="4">
    <source>
        <dbReference type="ARBA" id="ARBA00022553"/>
    </source>
</evidence>
<reference evidence="16 17" key="1">
    <citation type="journal article" date="2016" name="Nat. Commun.">
        <title>Extremotolerant tardigrade genome and improved radiotolerance of human cultured cells by tardigrade-unique protein.</title>
        <authorList>
            <person name="Hashimoto T."/>
            <person name="Horikawa D.D."/>
            <person name="Saito Y."/>
            <person name="Kuwahara H."/>
            <person name="Kozuka-Hata H."/>
            <person name="Shin-I T."/>
            <person name="Minakuchi Y."/>
            <person name="Ohishi K."/>
            <person name="Motoyama A."/>
            <person name="Aizu T."/>
            <person name="Enomoto A."/>
            <person name="Kondo K."/>
            <person name="Tanaka S."/>
            <person name="Hara Y."/>
            <person name="Koshikawa S."/>
            <person name="Sagara H."/>
            <person name="Miura T."/>
            <person name="Yokobori S."/>
            <person name="Miyagawa K."/>
            <person name="Suzuki Y."/>
            <person name="Kubo T."/>
            <person name="Oyama M."/>
            <person name="Kohara Y."/>
            <person name="Fujiyama A."/>
            <person name="Arakawa K."/>
            <person name="Katayama T."/>
            <person name="Toyoda A."/>
            <person name="Kunieda T."/>
        </authorList>
    </citation>
    <scope>NUCLEOTIDE SEQUENCE [LARGE SCALE GENOMIC DNA]</scope>
    <source>
        <strain evidence="16 17">YOKOZUNA-1</strain>
    </source>
</reference>
<dbReference type="GO" id="GO:0019208">
    <property type="term" value="F:phosphatase regulator activity"/>
    <property type="evidence" value="ECO:0007669"/>
    <property type="project" value="TreeGrafter"/>
</dbReference>
<name>A0A1D1V962_RAMVA</name>
<evidence type="ECO:0000256" key="14">
    <source>
        <dbReference type="SAM" id="MobiDB-lite"/>
    </source>
</evidence>
<feature type="compositionally biased region" description="Polar residues" evidence="14">
    <location>
        <begin position="781"/>
        <end position="808"/>
    </location>
</feature>
<feature type="compositionally biased region" description="Low complexity" evidence="14">
    <location>
        <begin position="819"/>
        <end position="851"/>
    </location>
</feature>
<feature type="compositionally biased region" description="Basic and acidic residues" evidence="14">
    <location>
        <begin position="732"/>
        <end position="746"/>
    </location>
</feature>